<keyword evidence="1" id="KW-1133">Transmembrane helix</keyword>
<sequence length="366" mass="41061">MDIPLTSSFPFQLSTLHERFNTSENNTFVNVTSQMSYYQYTVIGISIPFVFIFFVTFVTLIILIIRSNHEMKRNQRWLFALLIALSFASFINLFSRIGAELAFLSSSPIEAIAINDMIKAIDRCIVVAVSLIEFLLVTFVTDVFLQTTRKIGAMSDRLYTNLRRSIISFTVLLAVIIVPMCVLVLIVGGLGVAKVANGVRDYLMMISLIVSALSFAITVILQLSITLVSFKKWLFSSIHRLNPFKYIGALLLRSLKEGETRIVGTGANSAHEPNLGSNNNSLSESLKIKRLALKKALIILVGVTIALVMQFVGFLCIPFAVLNQIPLLFYYVIQCMAVFSMIVLFTVIYRPLSQIQTPREEKKTKE</sequence>
<evidence type="ECO:0000256" key="1">
    <source>
        <dbReference type="SAM" id="Phobius"/>
    </source>
</evidence>
<feature type="transmembrane region" description="Helical" evidence="1">
    <location>
        <begin position="125"/>
        <end position="145"/>
    </location>
</feature>
<gene>
    <name evidence="2" type="ORF">C9374_009517</name>
</gene>
<organism evidence="2 3">
    <name type="scientific">Naegleria lovaniensis</name>
    <name type="common">Amoeba</name>
    <dbReference type="NCBI Taxonomy" id="51637"/>
    <lineage>
        <taxon>Eukaryota</taxon>
        <taxon>Discoba</taxon>
        <taxon>Heterolobosea</taxon>
        <taxon>Tetramitia</taxon>
        <taxon>Eutetramitia</taxon>
        <taxon>Vahlkampfiidae</taxon>
        <taxon>Naegleria</taxon>
    </lineage>
</organism>
<feature type="transmembrane region" description="Helical" evidence="1">
    <location>
        <begin position="328"/>
        <end position="349"/>
    </location>
</feature>
<protein>
    <submittedName>
        <fullName evidence="2">Uncharacterized protein</fullName>
    </submittedName>
</protein>
<feature type="transmembrane region" description="Helical" evidence="1">
    <location>
        <begin position="37"/>
        <end position="65"/>
    </location>
</feature>
<dbReference type="EMBL" id="PYSW02000003">
    <property type="protein sequence ID" value="KAG2392940.1"/>
    <property type="molecule type" value="Genomic_DNA"/>
</dbReference>
<comment type="caution">
    <text evidence="2">The sequence shown here is derived from an EMBL/GenBank/DDBJ whole genome shotgun (WGS) entry which is preliminary data.</text>
</comment>
<dbReference type="AlphaFoldDB" id="A0AA88H174"/>
<feature type="transmembrane region" description="Helical" evidence="1">
    <location>
        <begin position="202"/>
        <end position="230"/>
    </location>
</feature>
<keyword evidence="1" id="KW-0812">Transmembrane</keyword>
<dbReference type="GeneID" id="68101971"/>
<evidence type="ECO:0000313" key="2">
    <source>
        <dbReference type="EMBL" id="KAG2392940.1"/>
    </source>
</evidence>
<reference evidence="2 3" key="1">
    <citation type="journal article" date="2018" name="BMC Genomics">
        <title>The genome of Naegleria lovaniensis, the basis for a comparative approach to unravel pathogenicity factors of the human pathogenic amoeba N. fowleri.</title>
        <authorList>
            <person name="Liechti N."/>
            <person name="Schurch N."/>
            <person name="Bruggmann R."/>
            <person name="Wittwer M."/>
        </authorList>
    </citation>
    <scope>NUCLEOTIDE SEQUENCE [LARGE SCALE GENOMIC DNA]</scope>
    <source>
        <strain evidence="2 3">ATCC 30569</strain>
    </source>
</reference>
<dbReference type="RefSeq" id="XP_044554834.1">
    <property type="nucleotide sequence ID" value="XM_044699713.1"/>
</dbReference>
<keyword evidence="1" id="KW-0472">Membrane</keyword>
<name>A0AA88H174_NAELO</name>
<feature type="transmembrane region" description="Helical" evidence="1">
    <location>
        <begin position="166"/>
        <end position="190"/>
    </location>
</feature>
<keyword evidence="3" id="KW-1185">Reference proteome</keyword>
<feature type="transmembrane region" description="Helical" evidence="1">
    <location>
        <begin position="296"/>
        <end position="322"/>
    </location>
</feature>
<feature type="transmembrane region" description="Helical" evidence="1">
    <location>
        <begin position="77"/>
        <end position="97"/>
    </location>
</feature>
<dbReference type="Proteomes" id="UP000816034">
    <property type="component" value="Unassembled WGS sequence"/>
</dbReference>
<accession>A0AA88H174</accession>
<evidence type="ECO:0000313" key="3">
    <source>
        <dbReference type="Proteomes" id="UP000816034"/>
    </source>
</evidence>
<proteinExistence type="predicted"/>